<gene>
    <name evidence="1" type="ORF">XNOV1_A025167</name>
</gene>
<dbReference type="EMBL" id="OY660875">
    <property type="protein sequence ID" value="CAJ1069447.1"/>
    <property type="molecule type" value="Genomic_DNA"/>
</dbReference>
<accession>A0AAV1G7J3</accession>
<dbReference type="Proteomes" id="UP001178508">
    <property type="component" value="Chromosome 12"/>
</dbReference>
<sequence>MEDTLTIVAEHLQGQLVWTALQFSCVCVSSCLGSISSTDGSVPLAEMAASPQSPWRAVHH</sequence>
<name>A0AAV1G7J3_XYRNO</name>
<protein>
    <submittedName>
        <fullName evidence="1">Uncharacterized protein</fullName>
    </submittedName>
</protein>
<proteinExistence type="predicted"/>
<reference evidence="1" key="1">
    <citation type="submission" date="2023-08" db="EMBL/GenBank/DDBJ databases">
        <authorList>
            <person name="Alioto T."/>
            <person name="Alioto T."/>
            <person name="Gomez Garrido J."/>
        </authorList>
    </citation>
    <scope>NUCLEOTIDE SEQUENCE</scope>
</reference>
<dbReference type="AlphaFoldDB" id="A0AAV1G7J3"/>
<keyword evidence="2" id="KW-1185">Reference proteome</keyword>
<evidence type="ECO:0000313" key="1">
    <source>
        <dbReference type="EMBL" id="CAJ1069447.1"/>
    </source>
</evidence>
<evidence type="ECO:0000313" key="2">
    <source>
        <dbReference type="Proteomes" id="UP001178508"/>
    </source>
</evidence>
<organism evidence="1 2">
    <name type="scientific">Xyrichtys novacula</name>
    <name type="common">Pearly razorfish</name>
    <name type="synonym">Hemipteronotus novacula</name>
    <dbReference type="NCBI Taxonomy" id="13765"/>
    <lineage>
        <taxon>Eukaryota</taxon>
        <taxon>Metazoa</taxon>
        <taxon>Chordata</taxon>
        <taxon>Craniata</taxon>
        <taxon>Vertebrata</taxon>
        <taxon>Euteleostomi</taxon>
        <taxon>Actinopterygii</taxon>
        <taxon>Neopterygii</taxon>
        <taxon>Teleostei</taxon>
        <taxon>Neoteleostei</taxon>
        <taxon>Acanthomorphata</taxon>
        <taxon>Eupercaria</taxon>
        <taxon>Labriformes</taxon>
        <taxon>Labridae</taxon>
        <taxon>Xyrichtys</taxon>
    </lineage>
</organism>